<dbReference type="Gene3D" id="3.40.50.1820">
    <property type="entry name" value="alpha/beta hydrolase"/>
    <property type="match status" value="1"/>
</dbReference>
<keyword evidence="2" id="KW-0378">Hydrolase</keyword>
<feature type="domain" description="AB hydrolase-1" evidence="1">
    <location>
        <begin position="30"/>
        <end position="173"/>
    </location>
</feature>
<reference evidence="3" key="1">
    <citation type="submission" date="2017-11" db="EMBL/GenBank/DDBJ databases">
        <title>The draft genome sequence of Chromatocurvus sp. F02.</title>
        <authorList>
            <person name="Du Z.-J."/>
            <person name="Chang Y.-Q."/>
        </authorList>
    </citation>
    <scope>NUCLEOTIDE SEQUENCE [LARGE SCALE GENOMIC DNA]</scope>
    <source>
        <strain evidence="3">F02</strain>
    </source>
</reference>
<name>A0A2N5Y599_9GAMM</name>
<dbReference type="AlphaFoldDB" id="A0A2N5Y599"/>
<dbReference type="GO" id="GO:0016020">
    <property type="term" value="C:membrane"/>
    <property type="evidence" value="ECO:0007669"/>
    <property type="project" value="TreeGrafter"/>
</dbReference>
<sequence length="285" mass="31048">MAEYRDITYTSKDGLALYARDYPGPGPGAPVVLCMHGLTRNSADFAGLAPHLARHFRVLVADQRGRGRSEYDSNPVNYHPGTYIEDMFRLLDVEAVGRALLVGTSMGGLMALLMAATDPDRFAGLVLNDIGPEVDPAGLARIKTYVGKAQPVSDWAGAVAQCRALNSDAFPDFTERQWSDFAGALFREVDGRPVLAYDPAIAEPMAATDDNAVPPDLWPVFDSIRHLPMLLLRGIHSDILAPDCVAQMQRRKPDLVFAEIPHRGHAPTLDESASRLAIDRFLAAL</sequence>
<dbReference type="RefSeq" id="WP_101520254.1">
    <property type="nucleotide sequence ID" value="NZ_PKLZ01000002.1"/>
</dbReference>
<accession>A0A2N5Y599</accession>
<dbReference type="PANTHER" id="PTHR43798:SF33">
    <property type="entry name" value="HYDROLASE, PUTATIVE (AFU_ORTHOLOGUE AFUA_2G14860)-RELATED"/>
    <property type="match status" value="1"/>
</dbReference>
<dbReference type="SUPFAM" id="SSF53474">
    <property type="entry name" value="alpha/beta-Hydrolases"/>
    <property type="match status" value="1"/>
</dbReference>
<gene>
    <name evidence="2" type="ORF">CWI75_04265</name>
</gene>
<dbReference type="InterPro" id="IPR050266">
    <property type="entry name" value="AB_hydrolase_sf"/>
</dbReference>
<dbReference type="PRINTS" id="PR00111">
    <property type="entry name" value="ABHYDROLASE"/>
</dbReference>
<dbReference type="Pfam" id="PF00561">
    <property type="entry name" value="Abhydrolase_1"/>
    <property type="match status" value="1"/>
</dbReference>
<proteinExistence type="predicted"/>
<evidence type="ECO:0000313" key="3">
    <source>
        <dbReference type="Proteomes" id="UP000234845"/>
    </source>
</evidence>
<dbReference type="InterPro" id="IPR029058">
    <property type="entry name" value="AB_hydrolase_fold"/>
</dbReference>
<evidence type="ECO:0000259" key="1">
    <source>
        <dbReference type="Pfam" id="PF00561"/>
    </source>
</evidence>
<keyword evidence="3" id="KW-1185">Reference proteome</keyword>
<organism evidence="2 3">
    <name type="scientific">Kineobactrum sediminis</name>
    <dbReference type="NCBI Taxonomy" id="1905677"/>
    <lineage>
        <taxon>Bacteria</taxon>
        <taxon>Pseudomonadati</taxon>
        <taxon>Pseudomonadota</taxon>
        <taxon>Gammaproteobacteria</taxon>
        <taxon>Cellvibrionales</taxon>
        <taxon>Halieaceae</taxon>
        <taxon>Kineobactrum</taxon>
    </lineage>
</organism>
<protein>
    <submittedName>
        <fullName evidence="2">Alpha/beta hydrolase</fullName>
    </submittedName>
</protein>
<dbReference type="GO" id="GO:0016787">
    <property type="term" value="F:hydrolase activity"/>
    <property type="evidence" value="ECO:0007669"/>
    <property type="project" value="UniProtKB-KW"/>
</dbReference>
<dbReference type="OrthoDB" id="9791366at2"/>
<comment type="caution">
    <text evidence="2">The sequence shown here is derived from an EMBL/GenBank/DDBJ whole genome shotgun (WGS) entry which is preliminary data.</text>
</comment>
<dbReference type="InterPro" id="IPR000073">
    <property type="entry name" value="AB_hydrolase_1"/>
</dbReference>
<dbReference type="PANTHER" id="PTHR43798">
    <property type="entry name" value="MONOACYLGLYCEROL LIPASE"/>
    <property type="match status" value="1"/>
</dbReference>
<dbReference type="EMBL" id="PKLZ01000002">
    <property type="protein sequence ID" value="PLW83573.1"/>
    <property type="molecule type" value="Genomic_DNA"/>
</dbReference>
<dbReference type="Proteomes" id="UP000234845">
    <property type="component" value="Unassembled WGS sequence"/>
</dbReference>
<evidence type="ECO:0000313" key="2">
    <source>
        <dbReference type="EMBL" id="PLW83573.1"/>
    </source>
</evidence>